<proteinExistence type="predicted"/>
<feature type="region of interest" description="Disordered" evidence="1">
    <location>
        <begin position="1"/>
        <end position="60"/>
    </location>
</feature>
<evidence type="ECO:0000256" key="1">
    <source>
        <dbReference type="SAM" id="MobiDB-lite"/>
    </source>
</evidence>
<sequence length="102" mass="11739">MPLRRAKRRRWPVLPSGKLGATARKREQGRGTTARGRGRRLCRDGYVSSSHPDRHGHRSRTVRDLGRSAMGRVARCCLCSVAWFSYWFDNLGLDNPQDRFAR</sequence>
<accession>M8C6X2</accession>
<reference evidence="2" key="1">
    <citation type="submission" date="2015-06" db="UniProtKB">
        <authorList>
            <consortium name="EnsemblPlants"/>
        </authorList>
    </citation>
    <scope>IDENTIFICATION</scope>
</reference>
<dbReference type="EnsemblPlants" id="EMT30019">
    <property type="protein sequence ID" value="EMT30019"/>
    <property type="gene ID" value="F775_07642"/>
</dbReference>
<organism evidence="2">
    <name type="scientific">Aegilops tauschii</name>
    <name type="common">Tausch's goatgrass</name>
    <name type="synonym">Aegilops squarrosa</name>
    <dbReference type="NCBI Taxonomy" id="37682"/>
    <lineage>
        <taxon>Eukaryota</taxon>
        <taxon>Viridiplantae</taxon>
        <taxon>Streptophyta</taxon>
        <taxon>Embryophyta</taxon>
        <taxon>Tracheophyta</taxon>
        <taxon>Spermatophyta</taxon>
        <taxon>Magnoliopsida</taxon>
        <taxon>Liliopsida</taxon>
        <taxon>Poales</taxon>
        <taxon>Poaceae</taxon>
        <taxon>BOP clade</taxon>
        <taxon>Pooideae</taxon>
        <taxon>Triticodae</taxon>
        <taxon>Triticeae</taxon>
        <taxon>Triticinae</taxon>
        <taxon>Aegilops</taxon>
    </lineage>
</organism>
<dbReference type="AlphaFoldDB" id="M8C6X2"/>
<feature type="compositionally biased region" description="Basic residues" evidence="1">
    <location>
        <begin position="1"/>
        <end position="11"/>
    </location>
</feature>
<evidence type="ECO:0000313" key="2">
    <source>
        <dbReference type="EnsemblPlants" id="EMT30019"/>
    </source>
</evidence>
<name>M8C6X2_AEGTA</name>
<protein>
    <submittedName>
        <fullName evidence="2">Uncharacterized protein</fullName>
    </submittedName>
</protein>